<gene>
    <name evidence="1" type="ORF">AKO1_008524</name>
</gene>
<accession>A0AAW2YQ92</accession>
<comment type="caution">
    <text evidence="1">The sequence shown here is derived from an EMBL/GenBank/DDBJ whole genome shotgun (WGS) entry which is preliminary data.</text>
</comment>
<dbReference type="EMBL" id="JAOPGA020000356">
    <property type="protein sequence ID" value="KAL0478282.1"/>
    <property type="molecule type" value="Genomic_DNA"/>
</dbReference>
<protein>
    <submittedName>
        <fullName evidence="1">Uncharacterized protein</fullName>
    </submittedName>
</protein>
<organism evidence="1 2">
    <name type="scientific">Acrasis kona</name>
    <dbReference type="NCBI Taxonomy" id="1008807"/>
    <lineage>
        <taxon>Eukaryota</taxon>
        <taxon>Discoba</taxon>
        <taxon>Heterolobosea</taxon>
        <taxon>Tetramitia</taxon>
        <taxon>Eutetramitia</taxon>
        <taxon>Acrasidae</taxon>
        <taxon>Acrasis</taxon>
    </lineage>
</organism>
<keyword evidence="2" id="KW-1185">Reference proteome</keyword>
<proteinExistence type="predicted"/>
<evidence type="ECO:0000313" key="2">
    <source>
        <dbReference type="Proteomes" id="UP001431209"/>
    </source>
</evidence>
<reference evidence="1 2" key="1">
    <citation type="submission" date="2024-03" db="EMBL/GenBank/DDBJ databases">
        <title>The Acrasis kona genome and developmental transcriptomes reveal deep origins of eukaryotic multicellular pathways.</title>
        <authorList>
            <person name="Sheikh S."/>
            <person name="Fu C.-J."/>
            <person name="Brown M.W."/>
            <person name="Baldauf S.L."/>
        </authorList>
    </citation>
    <scope>NUCLEOTIDE SEQUENCE [LARGE SCALE GENOMIC DNA]</scope>
    <source>
        <strain evidence="1 2">ATCC MYA-3509</strain>
    </source>
</reference>
<evidence type="ECO:0000313" key="1">
    <source>
        <dbReference type="EMBL" id="KAL0478282.1"/>
    </source>
</evidence>
<dbReference type="AlphaFoldDB" id="A0AAW2YQ92"/>
<dbReference type="Proteomes" id="UP001431209">
    <property type="component" value="Unassembled WGS sequence"/>
</dbReference>
<name>A0AAW2YQ92_9EUKA</name>
<sequence>MHSTRIADESPANSIDIHPEIGATLSITLDLNQLAESIIEKNKSAKKREALVHAVINYFQFVLQKSKGNEIIMNLEQSYDQVGLRDMCMYETIKIEGILYGVWIFGHGTFENKGYGSYLNWGVWGVFDRDEGSGKVSFPKRY</sequence>